<dbReference type="SUPFAM" id="SSF52540">
    <property type="entry name" value="P-loop containing nucleoside triphosphate hydrolases"/>
    <property type="match status" value="1"/>
</dbReference>
<dbReference type="eggNOG" id="COG0703">
    <property type="taxonomic scope" value="Bacteria"/>
</dbReference>
<dbReference type="UniPathway" id="UPA00053">
    <property type="reaction ID" value="UER00088"/>
</dbReference>
<feature type="binding site" evidence="7">
    <location>
        <position position="134"/>
    </location>
    <ligand>
        <name>substrate</name>
    </ligand>
</feature>
<evidence type="ECO:0000313" key="8">
    <source>
        <dbReference type="EMBL" id="EAQ73427.2"/>
    </source>
</evidence>
<evidence type="ECO:0000313" key="9">
    <source>
        <dbReference type="Proteomes" id="UP000000646"/>
    </source>
</evidence>
<evidence type="ECO:0000256" key="3">
    <source>
        <dbReference type="ARBA" id="ARBA00022741"/>
    </source>
</evidence>
<dbReference type="RefSeq" id="WP_011812707.1">
    <property type="nucleotide sequence ID" value="NC_008787.1"/>
</dbReference>
<feature type="binding site" evidence="7">
    <location>
        <position position="60"/>
    </location>
    <ligand>
        <name>substrate</name>
    </ligand>
</feature>
<dbReference type="GO" id="GO:0008652">
    <property type="term" value="P:amino acid biosynthetic process"/>
    <property type="evidence" value="ECO:0007669"/>
    <property type="project" value="UniProtKB-KW"/>
</dbReference>
<dbReference type="GO" id="GO:0000287">
    <property type="term" value="F:magnesium ion binding"/>
    <property type="evidence" value="ECO:0007669"/>
    <property type="project" value="UniProtKB-UniRule"/>
</dbReference>
<dbReference type="EC" id="2.7.1.71" evidence="7"/>
<comment type="subunit">
    <text evidence="7">Monomer.</text>
</comment>
<keyword evidence="1 7" id="KW-0028">Amino-acid biosynthesis</keyword>
<comment type="pathway">
    <text evidence="7">Metabolic intermediate biosynthesis; chorismate biosynthesis; chorismate from D-erythrose 4-phosphate and phosphoenolpyruvate: step 5/7.</text>
</comment>
<evidence type="ECO:0000256" key="2">
    <source>
        <dbReference type="ARBA" id="ARBA00022679"/>
    </source>
</evidence>
<dbReference type="GO" id="GO:0004765">
    <property type="term" value="F:shikimate kinase activity"/>
    <property type="evidence" value="ECO:0007669"/>
    <property type="project" value="UniProtKB-UniRule"/>
</dbReference>
<keyword evidence="6 7" id="KW-0057">Aromatic amino acid biosynthesis</keyword>
<reference evidence="9" key="1">
    <citation type="submission" date="2006-12" db="EMBL/GenBank/DDBJ databases">
        <authorList>
            <person name="Fouts D.E."/>
            <person name="Nelson K.E."/>
            <person name="Sebastian Y."/>
        </authorList>
    </citation>
    <scope>NUCLEOTIDE SEQUENCE [LARGE SCALE GENOMIC DNA]</scope>
    <source>
        <strain evidence="9">81-176</strain>
    </source>
</reference>
<dbReference type="HAMAP" id="MF_00109">
    <property type="entry name" value="Shikimate_kinase"/>
    <property type="match status" value="1"/>
</dbReference>
<dbReference type="CDD" id="cd00464">
    <property type="entry name" value="SK"/>
    <property type="match status" value="1"/>
</dbReference>
<feature type="binding site" evidence="7">
    <location>
        <position position="18"/>
    </location>
    <ligand>
        <name>Mg(2+)</name>
        <dbReference type="ChEBI" id="CHEBI:18420"/>
    </ligand>
</feature>
<proteinExistence type="inferred from homology"/>
<feature type="binding site" evidence="7">
    <location>
        <begin position="14"/>
        <end position="19"/>
    </location>
    <ligand>
        <name>ATP</name>
        <dbReference type="ChEBI" id="CHEBI:30616"/>
    </ligand>
</feature>
<evidence type="ECO:0000256" key="1">
    <source>
        <dbReference type="ARBA" id="ARBA00022605"/>
    </source>
</evidence>
<feature type="binding site" evidence="7">
    <location>
        <position position="118"/>
    </location>
    <ligand>
        <name>ATP</name>
        <dbReference type="ChEBI" id="CHEBI:30616"/>
    </ligand>
</feature>
<keyword evidence="2 7" id="KW-0808">Transferase</keyword>
<dbReference type="HOGENOM" id="CLU_057607_4_0_7"/>
<keyword evidence="7" id="KW-0479">Metal-binding</keyword>
<sequence>MMKAKNIVFIGFMGSGKSTLARALAKDLDLVFLDSDFLIEQKFNQKVSEIFEQKGENFFREQEQKMSDFFSSCEKTCIATGGGFVNVSNLEKAGFCIYLKASFEYLKKRLDKDEISKRPLFYDEIKAKKLYNERLSKYEQKANFILNIENKNIDELLSEIKKVIK</sequence>
<comment type="catalytic activity">
    <reaction evidence="7">
        <text>shikimate + ATP = 3-phosphoshikimate + ADP + H(+)</text>
        <dbReference type="Rhea" id="RHEA:13121"/>
        <dbReference type="ChEBI" id="CHEBI:15378"/>
        <dbReference type="ChEBI" id="CHEBI:30616"/>
        <dbReference type="ChEBI" id="CHEBI:36208"/>
        <dbReference type="ChEBI" id="CHEBI:145989"/>
        <dbReference type="ChEBI" id="CHEBI:456216"/>
        <dbReference type="EC" id="2.7.1.71"/>
    </reaction>
</comment>
<comment type="similarity">
    <text evidence="7">Belongs to the shikimate kinase family.</text>
</comment>
<dbReference type="Pfam" id="PF01202">
    <property type="entry name" value="SKI"/>
    <property type="match status" value="1"/>
</dbReference>
<dbReference type="InterPro" id="IPR000623">
    <property type="entry name" value="Shikimate_kinase/TSH1"/>
</dbReference>
<dbReference type="GO" id="GO:0009423">
    <property type="term" value="P:chorismate biosynthetic process"/>
    <property type="evidence" value="ECO:0007669"/>
    <property type="project" value="UniProtKB-UniRule"/>
</dbReference>
<keyword evidence="7" id="KW-0963">Cytoplasm</keyword>
<dbReference type="InterPro" id="IPR027417">
    <property type="entry name" value="P-loop_NTPase"/>
</dbReference>
<comment type="subcellular location">
    <subcellularLocation>
        <location evidence="7">Cytoplasm</location>
    </subcellularLocation>
</comment>
<accession>A0A0H3PBL5</accession>
<name>A0A0H3PBL5_CAMJJ</name>
<comment type="function">
    <text evidence="7">Catalyzes the specific phosphorylation of the 3-hydroxyl group of shikimic acid using ATP as a cosubstrate.</text>
</comment>
<comment type="caution">
    <text evidence="7">Lacks conserved residue(s) required for the propagation of feature annotation.</text>
</comment>
<dbReference type="Gene3D" id="3.40.50.300">
    <property type="entry name" value="P-loop containing nucleotide triphosphate hydrolases"/>
    <property type="match status" value="1"/>
</dbReference>
<organism evidence="8 9">
    <name type="scientific">Campylobacter jejuni subsp. jejuni serotype O:23/36 (strain 81-176)</name>
    <dbReference type="NCBI Taxonomy" id="354242"/>
    <lineage>
        <taxon>Bacteria</taxon>
        <taxon>Pseudomonadati</taxon>
        <taxon>Campylobacterota</taxon>
        <taxon>Epsilonproteobacteria</taxon>
        <taxon>Campylobacterales</taxon>
        <taxon>Campylobacteraceae</taxon>
        <taxon>Campylobacter</taxon>
    </lineage>
</organism>
<evidence type="ECO:0000256" key="6">
    <source>
        <dbReference type="ARBA" id="ARBA00023141"/>
    </source>
</evidence>
<protein>
    <recommendedName>
        <fullName evidence="7">Shikimate kinase</fullName>
        <shortName evidence="7">SK</shortName>
        <ecNumber evidence="7">2.7.1.71</ecNumber>
    </recommendedName>
</protein>
<evidence type="ECO:0000256" key="4">
    <source>
        <dbReference type="ARBA" id="ARBA00022777"/>
    </source>
</evidence>
<keyword evidence="5 7" id="KW-0067">ATP-binding</keyword>
<keyword evidence="7" id="KW-0460">Magnesium</keyword>
<comment type="cofactor">
    <cofactor evidence="7">
        <name>Mg(2+)</name>
        <dbReference type="ChEBI" id="CHEBI:18420"/>
    </cofactor>
    <text evidence="7">Binds 1 Mg(2+) ion per subunit.</text>
</comment>
<dbReference type="EMBL" id="CP000538">
    <property type="protein sequence ID" value="EAQ73427.2"/>
    <property type="molecule type" value="Genomic_DNA"/>
</dbReference>
<feature type="binding site" evidence="7">
    <location>
        <position position="36"/>
    </location>
    <ligand>
        <name>substrate</name>
    </ligand>
</feature>
<dbReference type="AlphaFoldDB" id="A0A0H3PBL5"/>
<feature type="binding site" evidence="7">
    <location>
        <position position="82"/>
    </location>
    <ligand>
        <name>substrate</name>
    </ligand>
</feature>
<evidence type="ECO:0000256" key="7">
    <source>
        <dbReference type="HAMAP-Rule" id="MF_00109"/>
    </source>
</evidence>
<dbReference type="Proteomes" id="UP000000646">
    <property type="component" value="Chromosome"/>
</dbReference>
<dbReference type="InterPro" id="IPR031322">
    <property type="entry name" value="Shikimate/glucono_kinase"/>
</dbReference>
<keyword evidence="4 7" id="KW-0418">Kinase</keyword>
<dbReference type="PANTHER" id="PTHR21087">
    <property type="entry name" value="SHIKIMATE KINASE"/>
    <property type="match status" value="1"/>
</dbReference>
<evidence type="ECO:0000256" key="5">
    <source>
        <dbReference type="ARBA" id="ARBA00022840"/>
    </source>
</evidence>
<dbReference type="GO" id="GO:0009073">
    <property type="term" value="P:aromatic amino acid family biosynthetic process"/>
    <property type="evidence" value="ECO:0007669"/>
    <property type="project" value="UniProtKB-KW"/>
</dbReference>
<gene>
    <name evidence="7 8" type="primary">aroK</name>
    <name evidence="8" type="ordered locus">CJJ81176_0410</name>
</gene>
<dbReference type="GO" id="GO:0005829">
    <property type="term" value="C:cytosol"/>
    <property type="evidence" value="ECO:0007669"/>
    <property type="project" value="TreeGrafter"/>
</dbReference>
<dbReference type="PRINTS" id="PR01100">
    <property type="entry name" value="SHIKIMTKNASE"/>
</dbReference>
<dbReference type="KEGG" id="cjj:CJJ81176_0410"/>
<dbReference type="PANTHER" id="PTHR21087:SF16">
    <property type="entry name" value="SHIKIMATE KINASE 1, CHLOROPLASTIC"/>
    <property type="match status" value="1"/>
</dbReference>
<keyword evidence="3 7" id="KW-0547">Nucleotide-binding</keyword>
<dbReference type="GO" id="GO:0005524">
    <property type="term" value="F:ATP binding"/>
    <property type="evidence" value="ECO:0007669"/>
    <property type="project" value="UniProtKB-UniRule"/>
</dbReference>